<comment type="caution">
    <text evidence="3">The sequence shown here is derived from an EMBL/GenBank/DDBJ whole genome shotgun (WGS) entry which is preliminary data.</text>
</comment>
<dbReference type="SUPFAM" id="SSF54373">
    <property type="entry name" value="FAD-linked reductases, C-terminal domain"/>
    <property type="match status" value="1"/>
</dbReference>
<dbReference type="InterPro" id="IPR000172">
    <property type="entry name" value="GMC_OxRdtase_N"/>
</dbReference>
<dbReference type="Gene3D" id="3.50.50.60">
    <property type="entry name" value="FAD/NAD(P)-binding domain"/>
    <property type="match status" value="2"/>
</dbReference>
<reference evidence="3" key="1">
    <citation type="journal article" date="2020" name="G3 (Bethesda)">
        <title>High-Quality Assemblies for Three Invasive Social Wasps from the &lt;i&gt;Vespula&lt;/i&gt; Genus.</title>
        <authorList>
            <person name="Harrop T.W.R."/>
            <person name="Guhlin J."/>
            <person name="McLaughlin G.M."/>
            <person name="Permina E."/>
            <person name="Stockwell P."/>
            <person name="Gilligan J."/>
            <person name="Le Lec M.F."/>
            <person name="Gruber M.A.M."/>
            <person name="Quinn O."/>
            <person name="Lovegrove M."/>
            <person name="Duncan E.J."/>
            <person name="Remnant E.J."/>
            <person name="Van Eeckhoven J."/>
            <person name="Graham B."/>
            <person name="Knapp R.A."/>
            <person name="Langford K.W."/>
            <person name="Kronenberg Z."/>
            <person name="Press M.O."/>
            <person name="Eacker S.M."/>
            <person name="Wilson-Rankin E.E."/>
            <person name="Purcell J."/>
            <person name="Lester P.J."/>
            <person name="Dearden P.K."/>
        </authorList>
    </citation>
    <scope>NUCLEOTIDE SEQUENCE</scope>
    <source>
        <strain evidence="3">Volc-1</strain>
    </source>
</reference>
<evidence type="ECO:0000313" key="3">
    <source>
        <dbReference type="EMBL" id="KAF7431582.1"/>
    </source>
</evidence>
<dbReference type="Pfam" id="PF00732">
    <property type="entry name" value="GMC_oxred_N"/>
    <property type="match status" value="1"/>
</dbReference>
<dbReference type="SUPFAM" id="SSF51905">
    <property type="entry name" value="FAD/NAD(P)-binding domain"/>
    <property type="match status" value="1"/>
</dbReference>
<accession>A0A834UD19</accession>
<dbReference type="PANTHER" id="PTHR11552">
    <property type="entry name" value="GLUCOSE-METHANOL-CHOLINE GMC OXIDOREDUCTASE"/>
    <property type="match status" value="1"/>
</dbReference>
<dbReference type="Proteomes" id="UP000600918">
    <property type="component" value="Unassembled WGS sequence"/>
</dbReference>
<protein>
    <recommendedName>
        <fullName evidence="2">Glucose-methanol-choline oxidoreductase N-terminal domain-containing protein</fullName>
    </recommendedName>
</protein>
<dbReference type="EMBL" id="JACSDY010000003">
    <property type="protein sequence ID" value="KAF7431582.1"/>
    <property type="molecule type" value="Genomic_DNA"/>
</dbReference>
<gene>
    <name evidence="3" type="ORF">H0235_004506</name>
</gene>
<sequence length="413" mass="46993">MSTTVIQTYAIALGIGKSNIKPILIYALTYFNYYLMNLENQSQVTKKLLKEYDSIMIDCSLADSVIANGLTENPEWNVLLLEVVSYETEITDVSALSLYLQNTKLNWKYRAQAQDRACQAMKNNRCVEPVLGVSSVLNTMLYIRGNRHDFDQWESFGNPEWAYDNRKTPNIIAQKKSHGAKYIRNVEVIFAKKEVILSVSAINTPQLLMLSGIDVKNHLENLNIPVIQDSPGVGQNLQDHIGVGGLIFLVDYNISLKTSVLTNLNAILEYAINEKGSLASSIGLEVVANAFCLTNDFYDNAYNEIINHDSFSIISMILRPKSRKYVKLNSKNLLNYPLMYHDYLMNPDDVNVLRRVKITIAFAETSSLKKLRARLYSKSLLNCKHLTMFIDEYWECAICQFTMTIYHIIGQVF</sequence>
<evidence type="ECO:0000259" key="2">
    <source>
        <dbReference type="Pfam" id="PF00732"/>
    </source>
</evidence>
<dbReference type="InterPro" id="IPR036188">
    <property type="entry name" value="FAD/NAD-bd_sf"/>
</dbReference>
<comment type="similarity">
    <text evidence="1">Belongs to the GMC oxidoreductase family.</text>
</comment>
<keyword evidence="4" id="KW-1185">Reference proteome</keyword>
<dbReference type="AlphaFoldDB" id="A0A834UD19"/>
<dbReference type="GO" id="GO:0016614">
    <property type="term" value="F:oxidoreductase activity, acting on CH-OH group of donors"/>
    <property type="evidence" value="ECO:0007669"/>
    <property type="project" value="InterPro"/>
</dbReference>
<name>A0A834UD19_VESPE</name>
<dbReference type="Gene3D" id="3.30.560.10">
    <property type="entry name" value="Glucose Oxidase, domain 3"/>
    <property type="match status" value="3"/>
</dbReference>
<evidence type="ECO:0000313" key="4">
    <source>
        <dbReference type="Proteomes" id="UP000600918"/>
    </source>
</evidence>
<dbReference type="GO" id="GO:0050660">
    <property type="term" value="F:flavin adenine dinucleotide binding"/>
    <property type="evidence" value="ECO:0007669"/>
    <property type="project" value="InterPro"/>
</dbReference>
<dbReference type="InterPro" id="IPR012132">
    <property type="entry name" value="GMC_OxRdtase"/>
</dbReference>
<proteinExistence type="inferred from homology"/>
<feature type="domain" description="Glucose-methanol-choline oxidoreductase N-terminal" evidence="2">
    <location>
        <begin position="186"/>
        <end position="241"/>
    </location>
</feature>
<dbReference type="PANTHER" id="PTHR11552:SF154">
    <property type="entry name" value="FI04917P"/>
    <property type="match status" value="1"/>
</dbReference>
<evidence type="ECO:0000256" key="1">
    <source>
        <dbReference type="ARBA" id="ARBA00010790"/>
    </source>
</evidence>
<organism evidence="3 4">
    <name type="scientific">Vespula pensylvanica</name>
    <name type="common">Western yellow jacket</name>
    <name type="synonym">Wasp</name>
    <dbReference type="NCBI Taxonomy" id="30213"/>
    <lineage>
        <taxon>Eukaryota</taxon>
        <taxon>Metazoa</taxon>
        <taxon>Ecdysozoa</taxon>
        <taxon>Arthropoda</taxon>
        <taxon>Hexapoda</taxon>
        <taxon>Insecta</taxon>
        <taxon>Pterygota</taxon>
        <taxon>Neoptera</taxon>
        <taxon>Endopterygota</taxon>
        <taxon>Hymenoptera</taxon>
        <taxon>Apocrita</taxon>
        <taxon>Aculeata</taxon>
        <taxon>Vespoidea</taxon>
        <taxon>Vespidae</taxon>
        <taxon>Vespinae</taxon>
        <taxon>Vespula</taxon>
    </lineage>
</organism>